<evidence type="ECO:0000313" key="2">
    <source>
        <dbReference type="Proteomes" id="UP000011115"/>
    </source>
</evidence>
<dbReference type="EnsemblPlants" id="PGSC0003DMT400055657">
    <property type="protein sequence ID" value="PGSC0003DMT400055657"/>
    <property type="gene ID" value="PGSC0003DMG400021612"/>
</dbReference>
<dbReference type="STRING" id="4113.M1BYA4"/>
<keyword evidence="2" id="KW-1185">Reference proteome</keyword>
<protein>
    <submittedName>
        <fullName evidence="1">Ubx domain-containing</fullName>
    </submittedName>
</protein>
<sequence length="120" mass="13362">MDYSMEQLLSPLVFNGSIVEAITEAKQQKKLFVVFVSGGNMESNQSETSTWLDPRVADSISKYCILLHILEGSTDARNFSDLIVRIHNKGCMRSNSIWAKTWASSLNWATIHTLISAGPI</sequence>
<dbReference type="AlphaFoldDB" id="M1BYA4"/>
<reference evidence="1" key="2">
    <citation type="submission" date="2015-06" db="UniProtKB">
        <authorList>
            <consortium name="EnsemblPlants"/>
        </authorList>
    </citation>
    <scope>IDENTIFICATION</scope>
    <source>
        <strain evidence="1">DM1-3 516 R44</strain>
    </source>
</reference>
<dbReference type="PANTHER" id="PTHR47770">
    <property type="entry name" value="PLANT UBX DOMAIN-CONTAINING PROTEIN 11"/>
    <property type="match status" value="1"/>
</dbReference>
<dbReference type="OMA" id="NWATIHT"/>
<proteinExistence type="predicted"/>
<organism evidence="1 2">
    <name type="scientific">Solanum tuberosum</name>
    <name type="common">Potato</name>
    <dbReference type="NCBI Taxonomy" id="4113"/>
    <lineage>
        <taxon>Eukaryota</taxon>
        <taxon>Viridiplantae</taxon>
        <taxon>Streptophyta</taxon>
        <taxon>Embryophyta</taxon>
        <taxon>Tracheophyta</taxon>
        <taxon>Spermatophyta</taxon>
        <taxon>Magnoliopsida</taxon>
        <taxon>eudicotyledons</taxon>
        <taxon>Gunneridae</taxon>
        <taxon>Pentapetalae</taxon>
        <taxon>asterids</taxon>
        <taxon>lamiids</taxon>
        <taxon>Solanales</taxon>
        <taxon>Solanaceae</taxon>
        <taxon>Solanoideae</taxon>
        <taxon>Solaneae</taxon>
        <taxon>Solanum</taxon>
    </lineage>
</organism>
<name>M1BYA4_SOLTU</name>
<dbReference type="SUPFAM" id="SSF52833">
    <property type="entry name" value="Thioredoxin-like"/>
    <property type="match status" value="1"/>
</dbReference>
<dbReference type="Gramene" id="PGSC0003DMT400055657">
    <property type="protein sequence ID" value="PGSC0003DMT400055657"/>
    <property type="gene ID" value="PGSC0003DMG400021612"/>
</dbReference>
<dbReference type="eggNOG" id="KOG2507">
    <property type="taxonomic scope" value="Eukaryota"/>
</dbReference>
<dbReference type="Proteomes" id="UP000011115">
    <property type="component" value="Unassembled WGS sequence"/>
</dbReference>
<dbReference type="InterPro" id="IPR036249">
    <property type="entry name" value="Thioredoxin-like_sf"/>
</dbReference>
<dbReference type="Gene3D" id="3.40.30.10">
    <property type="entry name" value="Glutaredoxin"/>
    <property type="match status" value="1"/>
</dbReference>
<reference evidence="2" key="1">
    <citation type="journal article" date="2011" name="Nature">
        <title>Genome sequence and analysis of the tuber crop potato.</title>
        <authorList>
            <consortium name="The Potato Genome Sequencing Consortium"/>
        </authorList>
    </citation>
    <scope>NUCLEOTIDE SEQUENCE [LARGE SCALE GENOMIC DNA]</scope>
    <source>
        <strain evidence="2">cv. DM1-3 516 R44</strain>
    </source>
</reference>
<dbReference type="HOGENOM" id="CLU_2101275_0_0_1"/>
<dbReference type="PANTHER" id="PTHR47770:SF1">
    <property type="entry name" value="PLANT UBX DOMAIN-CONTAINING PROTEIN 11"/>
    <property type="match status" value="1"/>
</dbReference>
<dbReference type="InParanoid" id="M1BYA4"/>
<accession>M1BYA4</accession>
<evidence type="ECO:0000313" key="1">
    <source>
        <dbReference type="EnsemblPlants" id="PGSC0003DMT400055657"/>
    </source>
</evidence>
<dbReference type="PaxDb" id="4113-PGSC0003DMT400055657"/>
<dbReference type="Pfam" id="PF23187">
    <property type="entry name" value="UBX7_N"/>
    <property type="match status" value="1"/>
</dbReference>